<keyword evidence="2" id="KW-1185">Reference proteome</keyword>
<dbReference type="PANTHER" id="PTHR13812">
    <property type="entry name" value="KETIMINE REDUCTASE MU-CRYSTALLIN"/>
    <property type="match status" value="1"/>
</dbReference>
<dbReference type="PANTHER" id="PTHR13812:SF19">
    <property type="entry name" value="KETIMINE REDUCTASE MU-CRYSTALLIN"/>
    <property type="match status" value="1"/>
</dbReference>
<dbReference type="InterPro" id="IPR023401">
    <property type="entry name" value="ODC_N"/>
</dbReference>
<dbReference type="EMBL" id="CP034587">
    <property type="protein sequence ID" value="AZQ72652.1"/>
    <property type="molecule type" value="Genomic_DNA"/>
</dbReference>
<dbReference type="GO" id="GO:0019290">
    <property type="term" value="P:siderophore biosynthetic process"/>
    <property type="evidence" value="ECO:0007669"/>
    <property type="project" value="InterPro"/>
</dbReference>
<reference evidence="1 2" key="1">
    <citation type="submission" date="2018-12" db="EMBL/GenBank/DDBJ databases">
        <title>The whole draft genome of Streptomyce luteoverticillatus CGMCC 15060.</title>
        <authorList>
            <person name="Feng Z."/>
            <person name="Chen G."/>
            <person name="Zhang J."/>
            <person name="Zhu H."/>
            <person name="Yu X."/>
            <person name="Zhang W."/>
            <person name="Zhang X."/>
        </authorList>
    </citation>
    <scope>NUCLEOTIDE SEQUENCE [LARGE SCALE GENOMIC DNA]</scope>
    <source>
        <strain evidence="1 2">CGMCC 15060</strain>
    </source>
</reference>
<dbReference type="InterPro" id="IPR036291">
    <property type="entry name" value="NAD(P)-bd_dom_sf"/>
</dbReference>
<proteinExistence type="predicted"/>
<organism evidence="1 2">
    <name type="scientific">Streptomyces luteoverticillatus</name>
    <name type="common">Streptoverticillium luteoverticillatus</name>
    <dbReference type="NCBI Taxonomy" id="66425"/>
    <lineage>
        <taxon>Bacteria</taxon>
        <taxon>Bacillati</taxon>
        <taxon>Actinomycetota</taxon>
        <taxon>Actinomycetes</taxon>
        <taxon>Kitasatosporales</taxon>
        <taxon>Streptomycetaceae</taxon>
        <taxon>Streptomyces</taxon>
    </lineage>
</organism>
<dbReference type="AlphaFoldDB" id="A0A3S9PK16"/>
<sequence>MLIIRNGDVRQVLNGSETETIDVVRDSYRLHDENRTAVPHSIFLRFPDSPRDRIIGLPAYRGGDEPVAGMKWIASFPKNIESGIERASATVLLNSMETGRPVAMVEGSVISARRTAASAALAATLMVGAAPAGVTLVGCGVINFEVLRFLTVAFPGLTRVTVFDMDPARAGEFVARCAELLPDGAFEVADTLDSAMGAHDLVSLATTAAEPYTDLSHCRPGSVVLNVSLRDLTPESVLAAQNVVDDPDHVCREKTSLHLAQELAGDRRFIDATIGQLIRGTVSLERDPDKVRVFSPFGLGVLDIALAEFVRTRAESAGLGLKVEDFLPGPATPADR</sequence>
<protein>
    <submittedName>
        <fullName evidence="1">2,3-diaminopropionate biosynthesis protein SbnB</fullName>
    </submittedName>
</protein>
<dbReference type="SUPFAM" id="SSF51735">
    <property type="entry name" value="NAD(P)-binding Rossmann-fold domains"/>
    <property type="match status" value="1"/>
</dbReference>
<dbReference type="Gene3D" id="3.40.50.720">
    <property type="entry name" value="NAD(P)-binding Rossmann-like Domain"/>
    <property type="match status" value="1"/>
</dbReference>
<dbReference type="PIRSF" id="PIRSF001439">
    <property type="entry name" value="CryM"/>
    <property type="match status" value="1"/>
</dbReference>
<name>A0A3S9PK16_STRLT</name>
<accession>A0A3S9PK16</accession>
<dbReference type="GO" id="GO:0016639">
    <property type="term" value="F:oxidoreductase activity, acting on the CH-NH2 group of donors, NAD or NADP as acceptor"/>
    <property type="evidence" value="ECO:0007669"/>
    <property type="project" value="InterPro"/>
</dbReference>
<dbReference type="NCBIfam" id="TIGR03944">
    <property type="entry name" value="dehyd_SbnB_fam"/>
    <property type="match status" value="1"/>
</dbReference>
<evidence type="ECO:0000313" key="1">
    <source>
        <dbReference type="EMBL" id="AZQ72652.1"/>
    </source>
</evidence>
<dbReference type="Pfam" id="PF02423">
    <property type="entry name" value="OCD_Mu_crystall"/>
    <property type="match status" value="1"/>
</dbReference>
<evidence type="ECO:0000313" key="2">
    <source>
        <dbReference type="Proteomes" id="UP000267900"/>
    </source>
</evidence>
<dbReference type="RefSeq" id="WP_126915171.1">
    <property type="nucleotide sequence ID" value="NZ_CP034587.1"/>
</dbReference>
<dbReference type="InterPro" id="IPR003462">
    <property type="entry name" value="ODC_Mu_crystall"/>
</dbReference>
<dbReference type="GO" id="GO:0005737">
    <property type="term" value="C:cytoplasm"/>
    <property type="evidence" value="ECO:0007669"/>
    <property type="project" value="TreeGrafter"/>
</dbReference>
<dbReference type="Proteomes" id="UP000267900">
    <property type="component" value="Chromosome"/>
</dbReference>
<gene>
    <name evidence="1" type="primary">sbnB</name>
    <name evidence="1" type="ORF">EKH77_16765</name>
</gene>
<dbReference type="Gene3D" id="3.30.1780.10">
    <property type="entry name" value="ornithine cyclodeaminase, domain 1"/>
    <property type="match status" value="1"/>
</dbReference>
<dbReference type="OrthoDB" id="3396397at2"/>
<dbReference type="InterPro" id="IPR023866">
    <property type="entry name" value="SbnB"/>
</dbReference>